<keyword evidence="3" id="KW-0472">Membrane</keyword>
<dbReference type="PANTHER" id="PTHR33734">
    <property type="entry name" value="LYSM DOMAIN-CONTAINING GPI-ANCHORED PROTEIN 2"/>
    <property type="match status" value="1"/>
</dbReference>
<keyword evidence="3" id="KW-1133">Transmembrane helix</keyword>
<dbReference type="PANTHER" id="PTHR33734:SF22">
    <property type="entry name" value="MEMBRANE-BOUND LYTIC MUREIN TRANSGLYCOSYLASE D"/>
    <property type="match status" value="1"/>
</dbReference>
<keyword evidence="1" id="KW-0732">Signal</keyword>
<evidence type="ECO:0000256" key="3">
    <source>
        <dbReference type="SAM" id="Phobius"/>
    </source>
</evidence>
<reference evidence="5 6" key="1">
    <citation type="submission" date="2016-02" db="EMBL/GenBank/DDBJ databases">
        <authorList>
            <consortium name="Pathogen Informatics"/>
        </authorList>
    </citation>
    <scope>NUCLEOTIDE SEQUENCE [LARGE SCALE GENOMIC DNA]</scope>
    <source>
        <strain evidence="5 6">LSS23</strain>
    </source>
</reference>
<dbReference type="PROSITE" id="PS51782">
    <property type="entry name" value="LYSM"/>
    <property type="match status" value="2"/>
</dbReference>
<dbReference type="Pfam" id="PF04650">
    <property type="entry name" value="YSIRK_signal"/>
    <property type="match status" value="1"/>
</dbReference>
<dbReference type="InterPro" id="IPR018392">
    <property type="entry name" value="LysM"/>
</dbReference>
<feature type="region of interest" description="Disordered" evidence="2">
    <location>
        <begin position="374"/>
        <end position="404"/>
    </location>
</feature>
<feature type="domain" description="LysM" evidence="4">
    <location>
        <begin position="193"/>
        <end position="237"/>
    </location>
</feature>
<proteinExistence type="predicted"/>
<dbReference type="InterPro" id="IPR036779">
    <property type="entry name" value="LysM_dom_sf"/>
</dbReference>
<dbReference type="SUPFAM" id="SSF54106">
    <property type="entry name" value="LysM domain"/>
    <property type="match status" value="2"/>
</dbReference>
<feature type="transmembrane region" description="Helical" evidence="3">
    <location>
        <begin position="12"/>
        <end position="34"/>
    </location>
</feature>
<dbReference type="Proteomes" id="UP000073434">
    <property type="component" value="Unassembled WGS sequence"/>
</dbReference>
<dbReference type="CDD" id="cd00118">
    <property type="entry name" value="LysM"/>
    <property type="match status" value="1"/>
</dbReference>
<dbReference type="Pfam" id="PF01476">
    <property type="entry name" value="LysM"/>
    <property type="match status" value="2"/>
</dbReference>
<keyword evidence="3" id="KW-0812">Transmembrane</keyword>
<dbReference type="Gene3D" id="3.10.350.10">
    <property type="entry name" value="LysM domain"/>
    <property type="match status" value="2"/>
</dbReference>
<organism evidence="5 6">
    <name type="scientific">Streptococcus suis</name>
    <dbReference type="NCBI Taxonomy" id="1307"/>
    <lineage>
        <taxon>Bacteria</taxon>
        <taxon>Bacillati</taxon>
        <taxon>Bacillota</taxon>
        <taxon>Bacilli</taxon>
        <taxon>Lactobacillales</taxon>
        <taxon>Streptococcaceae</taxon>
        <taxon>Streptococcus</taxon>
    </lineage>
</organism>
<evidence type="ECO:0000256" key="2">
    <source>
        <dbReference type="SAM" id="MobiDB-lite"/>
    </source>
</evidence>
<dbReference type="EMBL" id="FIFW01000018">
    <property type="protein sequence ID" value="CYU78065.1"/>
    <property type="molecule type" value="Genomic_DNA"/>
</dbReference>
<dbReference type="RefSeq" id="WP_044688033.1">
    <property type="nucleotide sequence ID" value="NZ_CEEW01000037.1"/>
</dbReference>
<name>A0A0Z8FCL1_STRSU</name>
<evidence type="ECO:0000313" key="6">
    <source>
        <dbReference type="Proteomes" id="UP000073434"/>
    </source>
</evidence>
<gene>
    <name evidence="5" type="ORF">ERS132385_01622</name>
</gene>
<dbReference type="InterPro" id="IPR005877">
    <property type="entry name" value="YSIRK_signal_dom"/>
</dbReference>
<dbReference type="SMART" id="SM00257">
    <property type="entry name" value="LysM"/>
    <property type="match status" value="2"/>
</dbReference>
<feature type="domain" description="LysM" evidence="4">
    <location>
        <begin position="286"/>
        <end position="330"/>
    </location>
</feature>
<dbReference type="NCBIfam" id="TIGR01168">
    <property type="entry name" value="YSIRK_signal"/>
    <property type="match status" value="1"/>
</dbReference>
<evidence type="ECO:0000259" key="4">
    <source>
        <dbReference type="PROSITE" id="PS51782"/>
    </source>
</evidence>
<evidence type="ECO:0000313" key="5">
    <source>
        <dbReference type="EMBL" id="CYU78065.1"/>
    </source>
</evidence>
<sequence length="1267" mass="141527">MDKKQSFSLRKLSVGLVSGVIGTMLCFGSVVVSAEEQVLSADQSPSLVGNVTNPEEKNDMEEMGGRLINEHSVVEINTSNDYGSAEGKSEDAAVSEPVENLSDSAILNTEQIDNVLNNETKQVVDNTDLQSESVNHTDAEIVGNSFSGFQFSQETRIDNEQKRAISKVTNIWSANSISEVKEEIERQKKQGLESYVVQWGDTLSSISMASNHTVSNLAAINNIKNIDLIYTGQLLKEVIPQVNQIENATIELEKEKALKKIKGKWKLNTEDVVGKEITRQEKLGFNDYVIQWGDTLSIISKVTGKPLNQIVSENRIVDPNLIYTGHILKGILSPVLNLHQNIAINSNSQHAVQLSDLVVNELENKQVDENYHKKSEVSSSNIDIAKETTSPTQEGNLENTGKPNIISEVQPGLIDSTNDKEFVKEISINTELVGSKPEEEKVEEEFKVEEVIRQEEETIKNEEEPAKYIVVSGYAYNSENTLLEETEIKINSVASASIIAKTDVTGYFYVHLKEGEVHTLEAEDFRVEVATKVGNEPEIHNILGKFETGRVWSEDNDEVRLKSNVIFLDDAKFVTEFVDENSVTLSNIADVRVGDIVVVPPAKIYEEPRAIQVVSVDTTDRRTKIQYVTPNLFDVINHLDIKNEEFDLANAYFVPADGVTVLKEDVTDETGMRTIELGVSAKYSKSIGDKLDLTSNSEFSLKGKVDLKIGGKLKSEAITIPDLSKFELGKLDLPNFDLSKSLELSIEGGVEVSTKTKLEKKVDKLTFGKLIIPTNFPGFSIDIPINAKLEIGGKLTYSFGGSSIITNTVKLNNFVPEFNSNVEFKFDLAKLKAEAEMKIGPELQIKLAVLSLPIMSINGFAGIGASAEIEGATYAHLNKNSNVEERDEAGVKVSKKLSGEIFGFGELEGRFDIIKDSAEKINLSNKEKLLKNLEIKFFDAKLSLLKYELLLDSKGNIVGETEKESGKYEFVGSTGGYDQTDRFQVTKPLSGLKIEQDENSGVKVSVNFDEIRQYEGKGRQIAEYTWDTIWGNKEYGEFYGKTEFFVEVAKTQHIKFNDSKKLDLTPYGSNSEIMELLKDMYIEIPQYDFSSPWDSGYLFHNPEGTILVGNELYDLNDGVHRFSLLPEKEGEYEMFIVRKFTSNPGFHGIVIYPIVISFNDITPPNFEIYSLSSGFDKYFVDGTKPGSYQGGEYDRVFEKSYITFTNEKTKQSITELTESRTFFIDRDIFTANARIKVEAEDMYGNKSEPFYIQLDENGNFYSKVGVV</sequence>
<accession>A0A0Z8FCL1</accession>
<protein>
    <submittedName>
        <fullName evidence="5">LysM domain-containing protein</fullName>
    </submittedName>
</protein>
<evidence type="ECO:0000256" key="1">
    <source>
        <dbReference type="ARBA" id="ARBA00022729"/>
    </source>
</evidence>
<feature type="compositionally biased region" description="Polar residues" evidence="2">
    <location>
        <begin position="377"/>
        <end position="402"/>
    </location>
</feature>
<dbReference type="AlphaFoldDB" id="A0A0Z8FCL1"/>